<evidence type="ECO:0000256" key="5">
    <source>
        <dbReference type="ARBA" id="ARBA00022741"/>
    </source>
</evidence>
<dbReference type="InterPro" id="IPR020751">
    <property type="entry name" value="aa-tRNA-synth_I_codon-bd_sub2"/>
</dbReference>
<dbReference type="OrthoDB" id="9803151at2"/>
<dbReference type="Proteomes" id="UP000248039">
    <property type="component" value="Unassembled WGS sequence"/>
</dbReference>
<dbReference type="Gene3D" id="1.10.10.350">
    <property type="match status" value="1"/>
</dbReference>
<evidence type="ECO:0000256" key="7">
    <source>
        <dbReference type="ARBA" id="ARBA00022917"/>
    </source>
</evidence>
<name>A0A2V4NJ67_9ACTN</name>
<keyword evidence="3 10" id="KW-0963">Cytoplasm</keyword>
<dbReference type="SUPFAM" id="SSF52374">
    <property type="entry name" value="Nucleotidylyl transferase"/>
    <property type="match status" value="1"/>
</dbReference>
<dbReference type="SUPFAM" id="SSF48163">
    <property type="entry name" value="An anticodon-binding domain of class I aminoacyl-tRNA synthetases"/>
    <property type="match status" value="1"/>
</dbReference>
<dbReference type="GO" id="GO:0000049">
    <property type="term" value="F:tRNA binding"/>
    <property type="evidence" value="ECO:0007669"/>
    <property type="project" value="InterPro"/>
</dbReference>
<feature type="short sequence motif" description="'KMSKS' region" evidence="10">
    <location>
        <begin position="317"/>
        <end position="321"/>
    </location>
</feature>
<dbReference type="EMBL" id="PYBW01000043">
    <property type="protein sequence ID" value="PYC79518.1"/>
    <property type="molecule type" value="Genomic_DNA"/>
</dbReference>
<evidence type="ECO:0000256" key="6">
    <source>
        <dbReference type="ARBA" id="ARBA00022840"/>
    </source>
</evidence>
<dbReference type="InterPro" id="IPR001412">
    <property type="entry name" value="aa-tRNA-synth_I_CS"/>
</dbReference>
<dbReference type="EC" id="6.1.1.6" evidence="10"/>
<gene>
    <name evidence="10" type="primary">lysS</name>
    <name evidence="12" type="ORF">C7C46_14260</name>
</gene>
<keyword evidence="5 10" id="KW-0547">Nucleotide-binding</keyword>
<dbReference type="HAMAP" id="MF_00177">
    <property type="entry name" value="Lys_tRNA_synth_class1"/>
    <property type="match status" value="1"/>
</dbReference>
<dbReference type="GO" id="GO:0006430">
    <property type="term" value="P:lysyl-tRNA aminoacylation"/>
    <property type="evidence" value="ECO:0007669"/>
    <property type="project" value="UniProtKB-UniRule"/>
</dbReference>
<protein>
    <recommendedName>
        <fullName evidence="10">Lysine--tRNA ligase</fullName>
        <ecNumber evidence="10">6.1.1.6</ecNumber>
    </recommendedName>
    <alternativeName>
        <fullName evidence="10">Lysyl-tRNA synthetase</fullName>
        <shortName evidence="10">LysRS</shortName>
    </alternativeName>
</protein>
<organism evidence="12 13">
    <name type="scientific">Streptomyces tateyamensis</name>
    <dbReference type="NCBI Taxonomy" id="565073"/>
    <lineage>
        <taxon>Bacteria</taxon>
        <taxon>Bacillati</taxon>
        <taxon>Actinomycetota</taxon>
        <taxon>Actinomycetes</taxon>
        <taxon>Kitasatosporales</taxon>
        <taxon>Streptomycetaceae</taxon>
        <taxon>Streptomyces</taxon>
    </lineage>
</organism>
<feature type="compositionally biased region" description="Low complexity" evidence="11">
    <location>
        <begin position="173"/>
        <end position="183"/>
    </location>
</feature>
<comment type="catalytic activity">
    <reaction evidence="9 10">
        <text>tRNA(Lys) + L-lysine + ATP = L-lysyl-tRNA(Lys) + AMP + diphosphate</text>
        <dbReference type="Rhea" id="RHEA:20792"/>
        <dbReference type="Rhea" id="RHEA-COMP:9696"/>
        <dbReference type="Rhea" id="RHEA-COMP:9697"/>
        <dbReference type="ChEBI" id="CHEBI:30616"/>
        <dbReference type="ChEBI" id="CHEBI:32551"/>
        <dbReference type="ChEBI" id="CHEBI:33019"/>
        <dbReference type="ChEBI" id="CHEBI:78442"/>
        <dbReference type="ChEBI" id="CHEBI:78529"/>
        <dbReference type="ChEBI" id="CHEBI:456215"/>
        <dbReference type="EC" id="6.1.1.6"/>
    </reaction>
</comment>
<dbReference type="GO" id="GO:0004824">
    <property type="term" value="F:lysine-tRNA ligase activity"/>
    <property type="evidence" value="ECO:0007669"/>
    <property type="project" value="UniProtKB-UniRule"/>
</dbReference>
<dbReference type="Gene3D" id="3.40.50.620">
    <property type="entry name" value="HUPs"/>
    <property type="match status" value="2"/>
</dbReference>
<sequence>MAGAKQGDWVMAAADQVIAEGKNRPAGAPLVCASGISPSGPVHLGNLREIMVPHFVADELRRRGLDCKHILSWDDFDRLRKVPAGVPESFAEYIGRPLTSVPDPCGEHENWAEHFKVPFRAALAELGVEVTEISQTEMYRAGAYTEQILHAMRHRGQIDAILGRYRTAKTAQAGQAAGQAAGQPEDPEAADSVANDTEDETTASGYYPYKPYCGACDRDFTTVTEFDEESARISYTCQCGHADTDVIGVSGRGKLVWKVDWPMRWAFEGVTFEAGGVDHSSPGSSFTVGSQLVREVFDGRPPSYLGYSFVGTSGTAKMSGSAGGAPTPGDALQILEAPLVRWLYVRRKPNQSFSIAFDQEVGRLYDEWDAVTRRLADGGGEQLEQAVRARALGTAERTLPVTSRTVPFRMLASAVDITTGDEQQILRILNDMSESSSLTSLDEVRPRLDRVQAWVAKLPAEDRTQVRTAPDRERLAQLSADERAALKLLLDGLDEHWSLDGLTSLVYGVPKLQAGLPLDAPASPELKLAQRTLFSLLYELLVGRDTGPRLPTLLLALGADRIRSLLTL</sequence>
<evidence type="ECO:0000256" key="4">
    <source>
        <dbReference type="ARBA" id="ARBA00022598"/>
    </source>
</evidence>
<accession>A0A2V4NJ67</accession>
<keyword evidence="13" id="KW-1185">Reference proteome</keyword>
<keyword evidence="8 10" id="KW-0030">Aminoacyl-tRNA synthetase</keyword>
<dbReference type="AlphaFoldDB" id="A0A2V4NJ67"/>
<dbReference type="InterPro" id="IPR014729">
    <property type="entry name" value="Rossmann-like_a/b/a_fold"/>
</dbReference>
<evidence type="ECO:0000313" key="13">
    <source>
        <dbReference type="Proteomes" id="UP000248039"/>
    </source>
</evidence>
<feature type="region of interest" description="Disordered" evidence="11">
    <location>
        <begin position="173"/>
        <end position="203"/>
    </location>
</feature>
<comment type="caution">
    <text evidence="10">Lacks conserved residue(s) required for the propagation of feature annotation.</text>
</comment>
<dbReference type="PANTHER" id="PTHR37940">
    <property type="entry name" value="LYSINE--TRNA LIGASE"/>
    <property type="match status" value="1"/>
</dbReference>
<proteinExistence type="inferred from homology"/>
<keyword evidence="7 10" id="KW-0648">Protein biosynthesis</keyword>
<evidence type="ECO:0000256" key="9">
    <source>
        <dbReference type="ARBA" id="ARBA00048573"/>
    </source>
</evidence>
<keyword evidence="4 10" id="KW-0436">Ligase</keyword>
<evidence type="ECO:0000256" key="10">
    <source>
        <dbReference type="HAMAP-Rule" id="MF_00177"/>
    </source>
</evidence>
<dbReference type="PANTHER" id="PTHR37940:SF1">
    <property type="entry name" value="LYSINE--TRNA LIGASE"/>
    <property type="match status" value="1"/>
</dbReference>
<comment type="subcellular location">
    <subcellularLocation>
        <location evidence="1 10">Cytoplasm</location>
    </subcellularLocation>
</comment>
<dbReference type="GO" id="GO:0005524">
    <property type="term" value="F:ATP binding"/>
    <property type="evidence" value="ECO:0007669"/>
    <property type="project" value="UniProtKB-UniRule"/>
</dbReference>
<evidence type="ECO:0000256" key="11">
    <source>
        <dbReference type="SAM" id="MobiDB-lite"/>
    </source>
</evidence>
<dbReference type="Pfam" id="PF01921">
    <property type="entry name" value="tRNA-synt_1f"/>
    <property type="match status" value="1"/>
</dbReference>
<feature type="short sequence motif" description="'HIGH' region" evidence="10">
    <location>
        <begin position="38"/>
        <end position="46"/>
    </location>
</feature>
<evidence type="ECO:0000256" key="2">
    <source>
        <dbReference type="ARBA" id="ARBA00005594"/>
    </source>
</evidence>
<reference evidence="12 13" key="1">
    <citation type="submission" date="2018-03" db="EMBL/GenBank/DDBJ databases">
        <title>Bioinformatic expansion and discovery of thiopeptide antibiotics.</title>
        <authorList>
            <person name="Schwalen C.J."/>
            <person name="Hudson G.A."/>
            <person name="Mitchell D.A."/>
        </authorList>
    </citation>
    <scope>NUCLEOTIDE SEQUENCE [LARGE SCALE GENOMIC DNA]</scope>
    <source>
        <strain evidence="12 13">ATCC 21389</strain>
    </source>
</reference>
<keyword evidence="6 10" id="KW-0067">ATP-binding</keyword>
<comment type="caution">
    <text evidence="12">The sequence shown here is derived from an EMBL/GenBank/DDBJ whole genome shotgun (WGS) entry which is preliminary data.</text>
</comment>
<evidence type="ECO:0000256" key="8">
    <source>
        <dbReference type="ARBA" id="ARBA00023146"/>
    </source>
</evidence>
<evidence type="ECO:0000256" key="1">
    <source>
        <dbReference type="ARBA" id="ARBA00004496"/>
    </source>
</evidence>
<dbReference type="PROSITE" id="PS00178">
    <property type="entry name" value="AA_TRNA_LIGASE_I"/>
    <property type="match status" value="1"/>
</dbReference>
<evidence type="ECO:0000313" key="12">
    <source>
        <dbReference type="EMBL" id="PYC79518.1"/>
    </source>
</evidence>
<evidence type="ECO:0000256" key="3">
    <source>
        <dbReference type="ARBA" id="ARBA00022490"/>
    </source>
</evidence>
<dbReference type="InterPro" id="IPR008925">
    <property type="entry name" value="aa_tRNA-synth_I_cd-bd_sf"/>
</dbReference>
<dbReference type="InterPro" id="IPR042078">
    <property type="entry name" value="Lys-tRNA-ligase_SC_fold"/>
</dbReference>
<dbReference type="GO" id="GO:0005737">
    <property type="term" value="C:cytoplasm"/>
    <property type="evidence" value="ECO:0007669"/>
    <property type="project" value="UniProtKB-SubCell"/>
</dbReference>
<dbReference type="InterPro" id="IPR002904">
    <property type="entry name" value="Lys-tRNA-ligase"/>
</dbReference>
<dbReference type="Gene3D" id="6.10.20.10">
    <property type="entry name" value="Lysine tRNA ligase, stem contact fold domain"/>
    <property type="match status" value="1"/>
</dbReference>
<comment type="similarity">
    <text evidence="2 10">Belongs to the class-I aminoacyl-tRNA synthetase family.</text>
</comment>
<dbReference type="NCBIfam" id="TIGR00467">
    <property type="entry name" value="lysS_arch"/>
    <property type="match status" value="1"/>
</dbReference>